<dbReference type="AlphaFoldDB" id="A0A8H7M1W9"/>
<evidence type="ECO:0000256" key="1">
    <source>
        <dbReference type="SAM" id="MobiDB-lite"/>
    </source>
</evidence>
<evidence type="ECO:0000313" key="2">
    <source>
        <dbReference type="EMBL" id="KAF8751591.1"/>
    </source>
</evidence>
<comment type="caution">
    <text evidence="2">The sequence shown here is derived from an EMBL/GenBank/DDBJ whole genome shotgun (WGS) entry which is preliminary data.</text>
</comment>
<feature type="region of interest" description="Disordered" evidence="1">
    <location>
        <begin position="1"/>
        <end position="75"/>
    </location>
</feature>
<gene>
    <name evidence="2" type="ORF">RHS01_08367</name>
</gene>
<organism evidence="2 3">
    <name type="scientific">Rhizoctonia solani</name>
    <dbReference type="NCBI Taxonomy" id="456999"/>
    <lineage>
        <taxon>Eukaryota</taxon>
        <taxon>Fungi</taxon>
        <taxon>Dikarya</taxon>
        <taxon>Basidiomycota</taxon>
        <taxon>Agaricomycotina</taxon>
        <taxon>Agaricomycetes</taxon>
        <taxon>Cantharellales</taxon>
        <taxon>Ceratobasidiaceae</taxon>
        <taxon>Rhizoctonia</taxon>
    </lineage>
</organism>
<dbReference type="EMBL" id="JACYCF010000017">
    <property type="protein sequence ID" value="KAF8751591.1"/>
    <property type="molecule type" value="Genomic_DNA"/>
</dbReference>
<feature type="compositionally biased region" description="Gly residues" evidence="1">
    <location>
        <begin position="42"/>
        <end position="75"/>
    </location>
</feature>
<reference evidence="2" key="1">
    <citation type="submission" date="2020-09" db="EMBL/GenBank/DDBJ databases">
        <title>Comparative genome analyses of four rice-infecting Rhizoctonia solani isolates reveal extensive enrichment of homogalacturonan modification genes.</title>
        <authorList>
            <person name="Lee D.-Y."/>
            <person name="Jeon J."/>
            <person name="Kim K.-T."/>
            <person name="Cheong K."/>
            <person name="Song H."/>
            <person name="Choi G."/>
            <person name="Ko J."/>
            <person name="Opiyo S.O."/>
            <person name="Zuo S."/>
            <person name="Madhav S."/>
            <person name="Lee Y.-H."/>
            <person name="Wang G.-L."/>
        </authorList>
    </citation>
    <scope>NUCLEOTIDE SEQUENCE</scope>
    <source>
        <strain evidence="2">AG1-IA B2</strain>
    </source>
</reference>
<protein>
    <submittedName>
        <fullName evidence="2">Uncharacterized protein</fullName>
    </submittedName>
</protein>
<accession>A0A8H7M1W9</accession>
<name>A0A8H7M1W9_9AGAM</name>
<feature type="compositionally biased region" description="Basic residues" evidence="1">
    <location>
        <begin position="15"/>
        <end position="27"/>
    </location>
</feature>
<evidence type="ECO:0000313" key="3">
    <source>
        <dbReference type="Proteomes" id="UP000614334"/>
    </source>
</evidence>
<dbReference type="Proteomes" id="UP000614334">
    <property type="component" value="Unassembled WGS sequence"/>
</dbReference>
<sequence length="75" mass="6991">MGCNSSKPYTDKHASAPHKARRRRGKGYTHNGPSSAWYSGGDYSGGGGGSGGGDGGGGCSGGDGGGGGGGGGDVE</sequence>
<proteinExistence type="predicted"/>